<protein>
    <submittedName>
        <fullName evidence="2">Glycosyltransferase involved in cell wall bisynthesis</fullName>
    </submittedName>
</protein>
<proteinExistence type="predicted"/>
<dbReference type="OrthoDB" id="9790710at2"/>
<gene>
    <name evidence="2" type="ORF">SAMN05660337_0651</name>
</gene>
<organism evidence="2 3">
    <name type="scientific">Maridesulfovibrio ferrireducens</name>
    <dbReference type="NCBI Taxonomy" id="246191"/>
    <lineage>
        <taxon>Bacteria</taxon>
        <taxon>Pseudomonadati</taxon>
        <taxon>Thermodesulfobacteriota</taxon>
        <taxon>Desulfovibrionia</taxon>
        <taxon>Desulfovibrionales</taxon>
        <taxon>Desulfovibrionaceae</taxon>
        <taxon>Maridesulfovibrio</taxon>
    </lineage>
</organism>
<dbReference type="Proteomes" id="UP000199053">
    <property type="component" value="Unassembled WGS sequence"/>
</dbReference>
<name>A0A1G9CEU9_9BACT</name>
<accession>A0A1G9CEU9</accession>
<dbReference type="Pfam" id="PF00534">
    <property type="entry name" value="Glycos_transf_1"/>
    <property type="match status" value="1"/>
</dbReference>
<evidence type="ECO:0000259" key="1">
    <source>
        <dbReference type="Pfam" id="PF00534"/>
    </source>
</evidence>
<feature type="domain" description="Glycosyl transferase family 1" evidence="1">
    <location>
        <begin position="246"/>
        <end position="333"/>
    </location>
</feature>
<dbReference type="GO" id="GO:0016757">
    <property type="term" value="F:glycosyltransferase activity"/>
    <property type="evidence" value="ECO:0007669"/>
    <property type="project" value="InterPro"/>
</dbReference>
<dbReference type="EMBL" id="FNGA01000001">
    <property type="protein sequence ID" value="SDK50170.1"/>
    <property type="molecule type" value="Genomic_DNA"/>
</dbReference>
<sequence>MLARTIIHHTALKKSGGATRIALLIHDEMKESGYKSLHSFEASENPLDPLISPEEAAKKIPANAIVHLHSSANPAKFLSALPEGLPLIVTLHDSQMITGGCSHPLDCAHFKKGCRPPCPRGFQDSETVRKTSIETLLKRKAVLISPSKWLANQARIADSRLAVKIIPNGIPWPDSIGDKKLARKKFGLHPAAKVVLFIAHGGVNAAYKSGSEWKAYWNGIKKRVPDAIGFAIGGNKTSREGDFINIPYVDRETLGQFMTAANVLAYPTLADNHPLVILEAMSKGLAPVSYAVGGVVEQIISEKNGILVTPSNKDDFIKQISTLLLNQRLSRELGLVGFQTGSKRYNQIRMLKDYKKVYYRLDHN</sequence>
<dbReference type="RefSeq" id="WP_092158155.1">
    <property type="nucleotide sequence ID" value="NZ_FNGA01000001.1"/>
</dbReference>
<dbReference type="PANTHER" id="PTHR12526">
    <property type="entry name" value="GLYCOSYLTRANSFERASE"/>
    <property type="match status" value="1"/>
</dbReference>
<dbReference type="Gene3D" id="3.40.50.2000">
    <property type="entry name" value="Glycogen Phosphorylase B"/>
    <property type="match status" value="2"/>
</dbReference>
<evidence type="ECO:0000313" key="2">
    <source>
        <dbReference type="EMBL" id="SDK50170.1"/>
    </source>
</evidence>
<dbReference type="STRING" id="246191.SAMN05660337_0651"/>
<keyword evidence="2" id="KW-0808">Transferase</keyword>
<dbReference type="PANTHER" id="PTHR12526:SF630">
    <property type="entry name" value="GLYCOSYLTRANSFERASE"/>
    <property type="match status" value="1"/>
</dbReference>
<keyword evidence="3" id="KW-1185">Reference proteome</keyword>
<dbReference type="AlphaFoldDB" id="A0A1G9CEU9"/>
<reference evidence="3" key="1">
    <citation type="submission" date="2016-10" db="EMBL/GenBank/DDBJ databases">
        <authorList>
            <person name="Varghese N."/>
            <person name="Submissions S."/>
        </authorList>
    </citation>
    <scope>NUCLEOTIDE SEQUENCE [LARGE SCALE GENOMIC DNA]</scope>
    <source>
        <strain evidence="3">DSM 16995</strain>
    </source>
</reference>
<dbReference type="InterPro" id="IPR001296">
    <property type="entry name" value="Glyco_trans_1"/>
</dbReference>
<dbReference type="SUPFAM" id="SSF53756">
    <property type="entry name" value="UDP-Glycosyltransferase/glycogen phosphorylase"/>
    <property type="match status" value="1"/>
</dbReference>
<evidence type="ECO:0000313" key="3">
    <source>
        <dbReference type="Proteomes" id="UP000199053"/>
    </source>
</evidence>